<evidence type="ECO:0000313" key="2">
    <source>
        <dbReference type="EMBL" id="VEL38734.1"/>
    </source>
</evidence>
<protein>
    <submittedName>
        <fullName evidence="2">Uncharacterized protein</fullName>
    </submittedName>
</protein>
<gene>
    <name evidence="2" type="ORF">PXEA_LOCUS32174</name>
</gene>
<name>A0A3S5CUP5_9PLAT</name>
<proteinExistence type="predicted"/>
<feature type="compositionally biased region" description="Low complexity" evidence="1">
    <location>
        <begin position="13"/>
        <end position="23"/>
    </location>
</feature>
<accession>A0A3S5CUP5</accession>
<keyword evidence="3" id="KW-1185">Reference proteome</keyword>
<feature type="region of interest" description="Disordered" evidence="1">
    <location>
        <begin position="1"/>
        <end position="77"/>
    </location>
</feature>
<evidence type="ECO:0000256" key="1">
    <source>
        <dbReference type="SAM" id="MobiDB-lite"/>
    </source>
</evidence>
<sequence>MTFSCTAPRECALSLSPSPSSSSNCRQPNPRRGRPEPAVAMTAKHYSVVSAGPRLPESDPTRLRLANPINLRETQSG</sequence>
<evidence type="ECO:0000313" key="3">
    <source>
        <dbReference type="Proteomes" id="UP000784294"/>
    </source>
</evidence>
<organism evidence="2 3">
    <name type="scientific">Protopolystoma xenopodis</name>
    <dbReference type="NCBI Taxonomy" id="117903"/>
    <lineage>
        <taxon>Eukaryota</taxon>
        <taxon>Metazoa</taxon>
        <taxon>Spiralia</taxon>
        <taxon>Lophotrochozoa</taxon>
        <taxon>Platyhelminthes</taxon>
        <taxon>Monogenea</taxon>
        <taxon>Polyopisthocotylea</taxon>
        <taxon>Polystomatidea</taxon>
        <taxon>Polystomatidae</taxon>
        <taxon>Protopolystoma</taxon>
    </lineage>
</organism>
<dbReference type="AlphaFoldDB" id="A0A3S5CUP5"/>
<reference evidence="2" key="1">
    <citation type="submission" date="2018-11" db="EMBL/GenBank/DDBJ databases">
        <authorList>
            <consortium name="Pathogen Informatics"/>
        </authorList>
    </citation>
    <scope>NUCLEOTIDE SEQUENCE</scope>
</reference>
<dbReference type="Proteomes" id="UP000784294">
    <property type="component" value="Unassembled WGS sequence"/>
</dbReference>
<dbReference type="EMBL" id="CAAALY010258831">
    <property type="protein sequence ID" value="VEL38734.1"/>
    <property type="molecule type" value="Genomic_DNA"/>
</dbReference>
<comment type="caution">
    <text evidence="2">The sequence shown here is derived from an EMBL/GenBank/DDBJ whole genome shotgun (WGS) entry which is preliminary data.</text>
</comment>